<reference evidence="5" key="1">
    <citation type="submission" date="2023-06" db="EMBL/GenBank/DDBJ databases">
        <title>Genome sequence of Methanosarcinaceae archaeon Ag5.</title>
        <authorList>
            <person name="Protasov E."/>
            <person name="Platt K."/>
            <person name="Poehlein A."/>
            <person name="Daniel R."/>
            <person name="Brune A."/>
        </authorList>
    </citation>
    <scope>NUCLEOTIDE SEQUENCE</scope>
    <source>
        <strain evidence="5">Ag5</strain>
    </source>
</reference>
<dbReference type="SUPFAM" id="SSF52540">
    <property type="entry name" value="P-loop containing nucleoside triphosphate hydrolases"/>
    <property type="match status" value="1"/>
</dbReference>
<evidence type="ECO:0000313" key="6">
    <source>
        <dbReference type="Proteomes" id="UP001271789"/>
    </source>
</evidence>
<dbReference type="InterPro" id="IPR027417">
    <property type="entry name" value="P-loop_NTPase"/>
</dbReference>
<evidence type="ECO:0000259" key="4">
    <source>
        <dbReference type="PROSITE" id="PS50893"/>
    </source>
</evidence>
<dbReference type="InterPro" id="IPR003439">
    <property type="entry name" value="ABC_transporter-like_ATP-bd"/>
</dbReference>
<evidence type="ECO:0000256" key="3">
    <source>
        <dbReference type="ARBA" id="ARBA00022840"/>
    </source>
</evidence>
<dbReference type="CDD" id="cd03230">
    <property type="entry name" value="ABC_DR_subfamily_A"/>
    <property type="match status" value="1"/>
</dbReference>
<keyword evidence="6" id="KW-1185">Reference proteome</keyword>
<dbReference type="GO" id="GO:0005524">
    <property type="term" value="F:ATP binding"/>
    <property type="evidence" value="ECO:0007669"/>
    <property type="project" value="UniProtKB-KW"/>
</dbReference>
<accession>A0AAE4MH88</accession>
<dbReference type="Gene3D" id="3.40.50.300">
    <property type="entry name" value="P-loop containing nucleotide triphosphate hydrolases"/>
    <property type="match status" value="1"/>
</dbReference>
<feature type="domain" description="ABC transporter" evidence="4">
    <location>
        <begin position="5"/>
        <end position="234"/>
    </location>
</feature>
<dbReference type="InterPro" id="IPR051782">
    <property type="entry name" value="ABC_Transporter_VariousFunc"/>
</dbReference>
<dbReference type="PANTHER" id="PTHR42939:SF3">
    <property type="entry name" value="ABC TRANSPORTER ATP-BINDING COMPONENT"/>
    <property type="match status" value="1"/>
</dbReference>
<dbReference type="RefSeq" id="WP_338098980.1">
    <property type="nucleotide sequence ID" value="NZ_JAWDKD010000008.1"/>
</dbReference>
<comment type="caution">
    <text evidence="5">The sequence shown here is derived from an EMBL/GenBank/DDBJ whole genome shotgun (WGS) entry which is preliminary data.</text>
</comment>
<proteinExistence type="predicted"/>
<dbReference type="EMBL" id="JAWDKD010000008">
    <property type="protein sequence ID" value="MDV0446580.1"/>
    <property type="molecule type" value="Genomic_DNA"/>
</dbReference>
<keyword evidence="2" id="KW-0547">Nucleotide-binding</keyword>
<sequence length="290" mass="32957">MTTATNTNNILELNGVSKHFTDFDLDVSFSLPKGFIMGFIGQNGAGKTTTMKTILNMLQLDGGQISVFGEDHLLSEPEIKERIGVVMDKPFYVDEWTITDVGKSVRVFYTKWDDARYKTLIERFHLDPKKKVKDLSRGMKMKLMIAVALSHDADLLLLDEPTSGLDAVARSELMEILRDFMTEDKGILFSTHITSDLEKIADYITFIRNGKIVYSDTKDELLEKYLLAKGGLNILSEEQKKKIIGYKEYGVGFDGLIDREYVKMLPKSVLVEPSTLDEIVIRFNMNQKEM</sequence>
<name>A0AAE4MH88_9EURY</name>
<dbReference type="InterPro" id="IPR003593">
    <property type="entry name" value="AAA+_ATPase"/>
</dbReference>
<dbReference type="SMART" id="SM00382">
    <property type="entry name" value="AAA"/>
    <property type="match status" value="1"/>
</dbReference>
<dbReference type="GO" id="GO:0016887">
    <property type="term" value="F:ATP hydrolysis activity"/>
    <property type="evidence" value="ECO:0007669"/>
    <property type="project" value="InterPro"/>
</dbReference>
<gene>
    <name evidence="5" type="ORF">MsAg5_04250</name>
</gene>
<evidence type="ECO:0000256" key="1">
    <source>
        <dbReference type="ARBA" id="ARBA00022448"/>
    </source>
</evidence>
<dbReference type="PROSITE" id="PS50893">
    <property type="entry name" value="ABC_TRANSPORTER_2"/>
    <property type="match status" value="1"/>
</dbReference>
<dbReference type="Proteomes" id="UP001271789">
    <property type="component" value="Unassembled WGS sequence"/>
</dbReference>
<organism evidence="5 6">
    <name type="scientific">Methanolapillus africanus</name>
    <dbReference type="NCBI Taxonomy" id="3028297"/>
    <lineage>
        <taxon>Archaea</taxon>
        <taxon>Methanobacteriati</taxon>
        <taxon>Methanobacteriota</taxon>
        <taxon>Stenosarchaea group</taxon>
        <taxon>Methanomicrobia</taxon>
        <taxon>Methanosarcinales</taxon>
        <taxon>Methanosarcinaceae</taxon>
        <taxon>Methanolapillus</taxon>
    </lineage>
</organism>
<keyword evidence="3 5" id="KW-0067">ATP-binding</keyword>
<dbReference type="PANTHER" id="PTHR42939">
    <property type="entry name" value="ABC TRANSPORTER ATP-BINDING PROTEIN ALBC-RELATED"/>
    <property type="match status" value="1"/>
</dbReference>
<evidence type="ECO:0000256" key="2">
    <source>
        <dbReference type="ARBA" id="ARBA00022741"/>
    </source>
</evidence>
<keyword evidence="1" id="KW-0813">Transport</keyword>
<dbReference type="Pfam" id="PF00005">
    <property type="entry name" value="ABC_tran"/>
    <property type="match status" value="1"/>
</dbReference>
<dbReference type="AlphaFoldDB" id="A0AAE4MH88"/>
<evidence type="ECO:0000313" key="5">
    <source>
        <dbReference type="EMBL" id="MDV0446580.1"/>
    </source>
</evidence>
<protein>
    <submittedName>
        <fullName evidence="5">Multidrug efflux system ATP-binding protein</fullName>
    </submittedName>
</protein>